<protein>
    <submittedName>
        <fullName evidence="4">Putative phosphatase (TPM domain)</fullName>
    </submittedName>
</protein>
<dbReference type="PANTHER" id="PTHR30373">
    <property type="entry name" value="UPF0603 PROTEIN YGCG"/>
    <property type="match status" value="1"/>
</dbReference>
<evidence type="ECO:0000256" key="2">
    <source>
        <dbReference type="SAM" id="SignalP"/>
    </source>
</evidence>
<dbReference type="KEGG" id="paco:AACT_2956"/>
<accession>A0A6M8EN72</accession>
<keyword evidence="1" id="KW-0472">Membrane</keyword>
<keyword evidence="1" id="KW-0812">Transmembrane</keyword>
<dbReference type="Gene3D" id="3.10.310.50">
    <property type="match status" value="1"/>
</dbReference>
<feature type="transmembrane region" description="Helical" evidence="1">
    <location>
        <begin position="205"/>
        <end position="223"/>
    </location>
</feature>
<dbReference type="PANTHER" id="PTHR30373:SF2">
    <property type="entry name" value="UPF0603 PROTEIN YGCG"/>
    <property type="match status" value="1"/>
</dbReference>
<keyword evidence="2" id="KW-0732">Signal</keyword>
<proteinExistence type="predicted"/>
<reference evidence="4 5" key="1">
    <citation type="submission" date="2019-08" db="EMBL/GenBank/DDBJ databases">
        <title>Complete genome sequence of Arcobacter acticola.</title>
        <authorList>
            <person name="Miller W."/>
        </authorList>
    </citation>
    <scope>NUCLEOTIDE SEQUENCE [LARGE SCALE GENOMIC DNA]</scope>
    <source>
        <strain evidence="4 5">KCTC 52212</strain>
    </source>
</reference>
<feature type="transmembrane region" description="Helical" evidence="1">
    <location>
        <begin position="175"/>
        <end position="193"/>
    </location>
</feature>
<dbReference type="EMBL" id="CP042652">
    <property type="protein sequence ID" value="QKE30008.1"/>
    <property type="molecule type" value="Genomic_DNA"/>
</dbReference>
<feature type="chain" id="PRO_5027053878" evidence="2">
    <location>
        <begin position="18"/>
        <end position="302"/>
    </location>
</feature>
<dbReference type="InterPro" id="IPR007621">
    <property type="entry name" value="TPM_dom"/>
</dbReference>
<feature type="domain" description="TPM" evidence="3">
    <location>
        <begin position="30"/>
        <end position="152"/>
    </location>
</feature>
<evidence type="ECO:0000256" key="1">
    <source>
        <dbReference type="SAM" id="Phobius"/>
    </source>
</evidence>
<feature type="signal peptide" evidence="2">
    <location>
        <begin position="1"/>
        <end position="17"/>
    </location>
</feature>
<gene>
    <name evidence="4" type="ORF">AACT_2956</name>
</gene>
<dbReference type="RefSeq" id="WP_172128279.1">
    <property type="nucleotide sequence ID" value="NZ_CP042652.1"/>
</dbReference>
<dbReference type="Proteomes" id="UP000503483">
    <property type="component" value="Chromosome"/>
</dbReference>
<sequence>MKKILLTLFLLVSFLKADITEYFPKLDGRIVDQVNLISSPVKNDINTILEEHEKETSNQIVVVILDSLHDYQIEDYSYQLGRYWEVGQKDKNNGILLVIAMKEKKIRIEVGYGLEGALTDKIAYEIINYTIKPNFKASQYELGILKAINEIILAIKGEYTAKIVDDEFDAKSNELISLGYFAVIFFSIFTHGISRRLRSQLIYKTTKASLFSSFFGFFSFVMAQSFTNQYLIISIIVFAVVFIFNFITSKKVDFDKLPKNNSNNSNNSGGFSSSSSGGFSSSGGGFSGGGGGFGGGGASGGW</sequence>
<dbReference type="AlphaFoldDB" id="A0A6M8EN72"/>
<evidence type="ECO:0000259" key="3">
    <source>
        <dbReference type="Pfam" id="PF04536"/>
    </source>
</evidence>
<dbReference type="Pfam" id="PF04536">
    <property type="entry name" value="TPM_phosphatase"/>
    <property type="match status" value="1"/>
</dbReference>
<keyword evidence="5" id="KW-1185">Reference proteome</keyword>
<evidence type="ECO:0000313" key="5">
    <source>
        <dbReference type="Proteomes" id="UP000503483"/>
    </source>
</evidence>
<organism evidence="4 5">
    <name type="scientific">Arcobacter acticola</name>
    <dbReference type="NCBI Taxonomy" id="1849015"/>
    <lineage>
        <taxon>Bacteria</taxon>
        <taxon>Pseudomonadati</taxon>
        <taxon>Campylobacterota</taxon>
        <taxon>Epsilonproteobacteria</taxon>
        <taxon>Campylobacterales</taxon>
        <taxon>Arcobacteraceae</taxon>
        <taxon>Arcobacter</taxon>
    </lineage>
</organism>
<keyword evidence="1" id="KW-1133">Transmembrane helix</keyword>
<feature type="transmembrane region" description="Helical" evidence="1">
    <location>
        <begin position="229"/>
        <end position="247"/>
    </location>
</feature>
<evidence type="ECO:0000313" key="4">
    <source>
        <dbReference type="EMBL" id="QKE30008.1"/>
    </source>
</evidence>
<name>A0A6M8EN72_9BACT</name>